<dbReference type="Proteomes" id="UP000673691">
    <property type="component" value="Unassembled WGS sequence"/>
</dbReference>
<name>A0A8H7ZMK8_9FUNG</name>
<accession>A0A8H7ZMK8</accession>
<reference evidence="2 3" key="1">
    <citation type="journal article" name="Sci. Rep.">
        <title>Genome-scale phylogenetic analyses confirm Olpidium as the closest living zoosporic fungus to the non-flagellated, terrestrial fungi.</title>
        <authorList>
            <person name="Chang Y."/>
            <person name="Rochon D."/>
            <person name="Sekimoto S."/>
            <person name="Wang Y."/>
            <person name="Chovatia M."/>
            <person name="Sandor L."/>
            <person name="Salamov A."/>
            <person name="Grigoriev I.V."/>
            <person name="Stajich J.E."/>
            <person name="Spatafora J.W."/>
        </authorList>
    </citation>
    <scope>NUCLEOTIDE SEQUENCE [LARGE SCALE GENOMIC DNA]</scope>
    <source>
        <strain evidence="2">S191</strain>
    </source>
</reference>
<feature type="non-terminal residue" evidence="2">
    <location>
        <position position="1"/>
    </location>
</feature>
<evidence type="ECO:0000259" key="1">
    <source>
        <dbReference type="Pfam" id="PF16209"/>
    </source>
</evidence>
<dbReference type="EMBL" id="JAEFCI010012105">
    <property type="protein sequence ID" value="KAG5456208.1"/>
    <property type="molecule type" value="Genomic_DNA"/>
</dbReference>
<protein>
    <recommendedName>
        <fullName evidence="1">P-type ATPase N-terminal domain-containing protein</fullName>
    </recommendedName>
</protein>
<evidence type="ECO:0000313" key="3">
    <source>
        <dbReference type="Proteomes" id="UP000673691"/>
    </source>
</evidence>
<sequence>DYDRADQTVGERVLTKYGSRLEGEPARRVTFRVTGAGGGETRVKSRSTAIVVLGKCARGAHARWFRDAGCSQRLGMKRAGARAAFPGRVARRVAGRAEEGGEAPMGKREDERARLGRPRFRAQMSPDPGAANVQIYLNTPLPGSAVDHRGRLVAPFPTNKLNSTKYTPLTFLPKNLFEQFRRVAKCFPSVPLS</sequence>
<dbReference type="Pfam" id="PF16209">
    <property type="entry name" value="PhoLip_ATPase_N"/>
    <property type="match status" value="1"/>
</dbReference>
<comment type="caution">
    <text evidence="2">The sequence shown here is derived from an EMBL/GenBank/DDBJ whole genome shotgun (WGS) entry which is preliminary data.</text>
</comment>
<feature type="domain" description="P-type ATPase N-terminal" evidence="1">
    <location>
        <begin position="154"/>
        <end position="187"/>
    </location>
</feature>
<dbReference type="OrthoDB" id="377733at2759"/>
<dbReference type="InterPro" id="IPR032631">
    <property type="entry name" value="P-type_ATPase_N"/>
</dbReference>
<keyword evidence="3" id="KW-1185">Reference proteome</keyword>
<proteinExistence type="predicted"/>
<dbReference type="AlphaFoldDB" id="A0A8H7ZMK8"/>
<evidence type="ECO:0000313" key="2">
    <source>
        <dbReference type="EMBL" id="KAG5456208.1"/>
    </source>
</evidence>
<organism evidence="2 3">
    <name type="scientific">Olpidium bornovanus</name>
    <dbReference type="NCBI Taxonomy" id="278681"/>
    <lineage>
        <taxon>Eukaryota</taxon>
        <taxon>Fungi</taxon>
        <taxon>Fungi incertae sedis</taxon>
        <taxon>Olpidiomycota</taxon>
        <taxon>Olpidiomycotina</taxon>
        <taxon>Olpidiomycetes</taxon>
        <taxon>Olpidiales</taxon>
        <taxon>Olpidiaceae</taxon>
        <taxon>Olpidium</taxon>
    </lineage>
</organism>
<gene>
    <name evidence="2" type="ORF">BJ554DRAFT_4115</name>
</gene>